<keyword evidence="1" id="KW-0472">Membrane</keyword>
<keyword evidence="1" id="KW-0812">Transmembrane</keyword>
<reference evidence="2 3" key="1">
    <citation type="submission" date="2017-08" db="EMBL/GenBank/DDBJ databases">
        <title>Comparative genomics of bacteria isolated from necrotic lesions of AOD affected trees.</title>
        <authorList>
            <person name="Doonan J."/>
            <person name="Denman S."/>
            <person name="Mcdonald J.E."/>
        </authorList>
    </citation>
    <scope>NUCLEOTIDE SEQUENCE [LARGE SCALE GENOMIC DNA]</scope>
    <source>
        <strain evidence="2 3">CIP 105588</strain>
    </source>
</reference>
<dbReference type="Proteomes" id="UP000284853">
    <property type="component" value="Unassembled WGS sequence"/>
</dbReference>
<evidence type="ECO:0000313" key="2">
    <source>
        <dbReference type="EMBL" id="RKF69246.1"/>
    </source>
</evidence>
<sequence length="68" mass="7906">MKVYSTCFRGSPYTDKYEYFKVNLKNNMCLFIFSFLKNSAQKVSIMLLAFITYVSSKPFAYGISIFSL</sequence>
<evidence type="ECO:0000256" key="1">
    <source>
        <dbReference type="SAM" id="Phobius"/>
    </source>
</evidence>
<keyword evidence="3" id="KW-1185">Reference proteome</keyword>
<dbReference type="EMBL" id="NSDJ01000001">
    <property type="protein sequence ID" value="RKF69246.1"/>
    <property type="molecule type" value="Genomic_DNA"/>
</dbReference>
<evidence type="ECO:0000313" key="3">
    <source>
        <dbReference type="Proteomes" id="UP000284853"/>
    </source>
</evidence>
<feature type="transmembrane region" description="Helical" evidence="1">
    <location>
        <begin position="45"/>
        <end position="66"/>
    </location>
</feature>
<keyword evidence="1" id="KW-1133">Transmembrane helix</keyword>
<name>A0ABX9PYE1_9GAMM</name>
<organism evidence="2 3">
    <name type="scientific">Rahnella variigena</name>
    <dbReference type="NCBI Taxonomy" id="574964"/>
    <lineage>
        <taxon>Bacteria</taxon>
        <taxon>Pseudomonadati</taxon>
        <taxon>Pseudomonadota</taxon>
        <taxon>Gammaproteobacteria</taxon>
        <taxon>Enterobacterales</taxon>
        <taxon>Yersiniaceae</taxon>
        <taxon>Rahnella</taxon>
    </lineage>
</organism>
<gene>
    <name evidence="2" type="ORF">CKQ54_13110</name>
</gene>
<proteinExistence type="predicted"/>
<comment type="caution">
    <text evidence="2">The sequence shown here is derived from an EMBL/GenBank/DDBJ whole genome shotgun (WGS) entry which is preliminary data.</text>
</comment>
<accession>A0ABX9PYE1</accession>
<protein>
    <submittedName>
        <fullName evidence="2">Uncharacterized protein</fullName>
    </submittedName>
</protein>